<name>A0A498C7C4_9GAMM</name>
<feature type="transmembrane region" description="Helical" evidence="8">
    <location>
        <begin position="74"/>
        <end position="98"/>
    </location>
</feature>
<dbReference type="GO" id="GO:0005886">
    <property type="term" value="C:plasma membrane"/>
    <property type="evidence" value="ECO:0007669"/>
    <property type="project" value="UniProtKB-SubCell"/>
</dbReference>
<feature type="transmembrane region" description="Helical" evidence="8">
    <location>
        <begin position="199"/>
        <end position="222"/>
    </location>
</feature>
<sequence length="477" mass="49962">MTGAVWAIFWPLLVALADYLFHGRGRGAWLAIGAAGTVVSLVVLTGAVVADGVLVHPLGGWAAPLGIELYADGLALLMLWLTAVVMLAVVPYSLAWFGDQARARYYWPMWWLLWSSLNGLFLSADLFNLYVMLELVTLAAVPMVALAGKAEALRASLLYLLFALLGSLAWLLGVALLYAGAGTLHLHGLPALAGEPYAALAAGLMTAGLFAKAALFPLHAWLPPAHGNAPAPVSAILSALVVKAAVYLVLRVWLWAFPELLDPLVGQVLGLIGGAAMVLGSIWAFRQTRLKQVIAYSTVAQLGYLLLIFPLAASFAAWQGVVYHGLAHGVAKAALFLAAGNIMIVVGHDRLAEMRELGSVLAPSLFAFGLAAVSLMGLPPAGGFVAKWLLVQGALEGGQWFWALLVMASGLLAAAYLFRVMRIFVRHAAAPGEGARGAHRLGPALNLPPLLLALAAVGLGLGAEPLLDLLSIAEGGP</sequence>
<evidence type="ECO:0000256" key="8">
    <source>
        <dbReference type="SAM" id="Phobius"/>
    </source>
</evidence>
<comment type="caution">
    <text evidence="10">The sequence shown here is derived from an EMBL/GenBank/DDBJ whole genome shotgun (WGS) entry which is preliminary data.</text>
</comment>
<dbReference type="Proteomes" id="UP000275461">
    <property type="component" value="Unassembled WGS sequence"/>
</dbReference>
<dbReference type="PRINTS" id="PR01437">
    <property type="entry name" value="NUOXDRDTASE4"/>
</dbReference>
<keyword evidence="11" id="KW-1185">Reference proteome</keyword>
<gene>
    <name evidence="10" type="ORF">DFR31_0892</name>
</gene>
<evidence type="ECO:0000256" key="6">
    <source>
        <dbReference type="ARBA" id="ARBA00023136"/>
    </source>
</evidence>
<dbReference type="GO" id="GO:0008137">
    <property type="term" value="F:NADH dehydrogenase (ubiquinone) activity"/>
    <property type="evidence" value="ECO:0007669"/>
    <property type="project" value="InterPro"/>
</dbReference>
<dbReference type="InterPro" id="IPR050586">
    <property type="entry name" value="CPA3_Na-H_Antiporter_D"/>
</dbReference>
<evidence type="ECO:0000256" key="2">
    <source>
        <dbReference type="ARBA" id="ARBA00005346"/>
    </source>
</evidence>
<dbReference type="InterPro" id="IPR001750">
    <property type="entry name" value="ND/Mrp_TM"/>
</dbReference>
<feature type="domain" description="NADH:quinone oxidoreductase/Mrp antiporter transmembrane" evidence="9">
    <location>
        <begin position="123"/>
        <end position="410"/>
    </location>
</feature>
<feature type="transmembrane region" description="Helical" evidence="8">
    <location>
        <begin position="28"/>
        <end position="54"/>
    </location>
</feature>
<dbReference type="PANTHER" id="PTHR42703">
    <property type="entry name" value="NADH DEHYDROGENASE"/>
    <property type="match status" value="1"/>
</dbReference>
<feature type="transmembrane region" description="Helical" evidence="8">
    <location>
        <begin position="330"/>
        <end position="348"/>
    </location>
</feature>
<evidence type="ECO:0000256" key="1">
    <source>
        <dbReference type="ARBA" id="ARBA00004651"/>
    </source>
</evidence>
<feature type="transmembrane region" description="Helical" evidence="8">
    <location>
        <begin position="157"/>
        <end position="179"/>
    </location>
</feature>
<dbReference type="RefSeq" id="WP_121441422.1">
    <property type="nucleotide sequence ID" value="NZ_RCDA01000001.1"/>
</dbReference>
<protein>
    <submittedName>
        <fullName evidence="10">Multisubunit sodium/proton antiporter MrpD subunit</fullName>
    </submittedName>
</protein>
<feature type="transmembrane region" description="Helical" evidence="8">
    <location>
        <begin position="293"/>
        <end position="318"/>
    </location>
</feature>
<dbReference type="EMBL" id="RCDA01000001">
    <property type="protein sequence ID" value="RLK50979.1"/>
    <property type="molecule type" value="Genomic_DNA"/>
</dbReference>
<proteinExistence type="inferred from homology"/>
<feature type="transmembrane region" description="Helical" evidence="8">
    <location>
        <begin position="399"/>
        <end position="418"/>
    </location>
</feature>
<feature type="transmembrane region" description="Helical" evidence="8">
    <location>
        <begin position="268"/>
        <end position="286"/>
    </location>
</feature>
<reference evidence="10 11" key="1">
    <citation type="submission" date="2018-10" db="EMBL/GenBank/DDBJ databases">
        <title>Genomic Encyclopedia of Type Strains, Phase IV (KMG-IV): sequencing the most valuable type-strain genomes for metagenomic binning, comparative biology and taxonomic classification.</title>
        <authorList>
            <person name="Goeker M."/>
        </authorList>
    </citation>
    <scope>NUCLEOTIDE SEQUENCE [LARGE SCALE GENOMIC DNA]</scope>
    <source>
        <strain evidence="10 11">DSM 12769</strain>
    </source>
</reference>
<keyword evidence="3" id="KW-1003">Cell membrane</keyword>
<keyword evidence="5 8" id="KW-1133">Transmembrane helix</keyword>
<organism evidence="10 11">
    <name type="scientific">Alkalispirillum mobile</name>
    <dbReference type="NCBI Taxonomy" id="85925"/>
    <lineage>
        <taxon>Bacteria</taxon>
        <taxon>Pseudomonadati</taxon>
        <taxon>Pseudomonadota</taxon>
        <taxon>Gammaproteobacteria</taxon>
        <taxon>Chromatiales</taxon>
        <taxon>Ectothiorhodospiraceae</taxon>
        <taxon>Alkalispirillum</taxon>
    </lineage>
</organism>
<evidence type="ECO:0000256" key="4">
    <source>
        <dbReference type="ARBA" id="ARBA00022692"/>
    </source>
</evidence>
<dbReference type="Pfam" id="PF00361">
    <property type="entry name" value="Proton_antipo_M"/>
    <property type="match status" value="1"/>
</dbReference>
<dbReference type="OrthoDB" id="9768329at2"/>
<keyword evidence="6 8" id="KW-0472">Membrane</keyword>
<evidence type="ECO:0000313" key="11">
    <source>
        <dbReference type="Proteomes" id="UP000275461"/>
    </source>
</evidence>
<comment type="subcellular location">
    <subcellularLocation>
        <location evidence="1">Cell membrane</location>
        <topology evidence="1">Multi-pass membrane protein</topology>
    </subcellularLocation>
    <subcellularLocation>
        <location evidence="7">Membrane</location>
        <topology evidence="7">Multi-pass membrane protein</topology>
    </subcellularLocation>
</comment>
<feature type="transmembrane region" description="Helical" evidence="8">
    <location>
        <begin position="360"/>
        <end position="379"/>
    </location>
</feature>
<feature type="transmembrane region" description="Helical" evidence="8">
    <location>
        <begin position="6"/>
        <end position="21"/>
    </location>
</feature>
<accession>A0A498C7C4</accession>
<dbReference type="InterPro" id="IPR003918">
    <property type="entry name" value="NADH_UbQ_OxRdtase"/>
</dbReference>
<dbReference type="AlphaFoldDB" id="A0A498C7C4"/>
<evidence type="ECO:0000256" key="5">
    <source>
        <dbReference type="ARBA" id="ARBA00022989"/>
    </source>
</evidence>
<feature type="transmembrane region" description="Helical" evidence="8">
    <location>
        <begin position="129"/>
        <end position="148"/>
    </location>
</feature>
<dbReference type="GO" id="GO:0042773">
    <property type="term" value="P:ATP synthesis coupled electron transport"/>
    <property type="evidence" value="ECO:0007669"/>
    <property type="project" value="InterPro"/>
</dbReference>
<evidence type="ECO:0000256" key="3">
    <source>
        <dbReference type="ARBA" id="ARBA00022475"/>
    </source>
</evidence>
<feature type="transmembrane region" description="Helical" evidence="8">
    <location>
        <begin position="234"/>
        <end position="256"/>
    </location>
</feature>
<keyword evidence="4 7" id="KW-0812">Transmembrane</keyword>
<evidence type="ECO:0000259" key="9">
    <source>
        <dbReference type="Pfam" id="PF00361"/>
    </source>
</evidence>
<comment type="similarity">
    <text evidence="2">Belongs to the CPA3 antiporters (TC 2.A.63) subunit D family.</text>
</comment>
<feature type="transmembrane region" description="Helical" evidence="8">
    <location>
        <begin position="105"/>
        <end position="123"/>
    </location>
</feature>
<dbReference type="PANTHER" id="PTHR42703:SF1">
    <property type="entry name" value="NA(+)_H(+) ANTIPORTER SUBUNIT D1"/>
    <property type="match status" value="1"/>
</dbReference>
<evidence type="ECO:0000313" key="10">
    <source>
        <dbReference type="EMBL" id="RLK50979.1"/>
    </source>
</evidence>
<evidence type="ECO:0000256" key="7">
    <source>
        <dbReference type="RuleBase" id="RU000320"/>
    </source>
</evidence>